<dbReference type="RefSeq" id="XP_013935997.1">
    <property type="nucleotide sequence ID" value="XM_014080522.1"/>
</dbReference>
<dbReference type="AlphaFoldDB" id="W1QGF0"/>
<evidence type="ECO:0000313" key="2">
    <source>
        <dbReference type="EMBL" id="ESX01163.1"/>
    </source>
</evidence>
<dbReference type="EMBL" id="AEOI02000005">
    <property type="protein sequence ID" value="ESX01163.1"/>
    <property type="molecule type" value="Genomic_DNA"/>
</dbReference>
<comment type="caution">
    <text evidence="2">The sequence shown here is derived from an EMBL/GenBank/DDBJ whole genome shotgun (WGS) entry which is preliminary data.</text>
</comment>
<reference evidence="2 3" key="1">
    <citation type="journal article" date="2013" name="BMC Genomics">
        <title>Genome sequence and analysis of methylotrophic yeast Hansenula polymorpha DL1.</title>
        <authorList>
            <person name="Ravin N.V."/>
            <person name="Eldarov M.A."/>
            <person name="Kadnikov V.V."/>
            <person name="Beletsky A.V."/>
            <person name="Schneider J."/>
            <person name="Mardanova E.S."/>
            <person name="Smekalova E.M."/>
            <person name="Zvereva M.I."/>
            <person name="Dontsova O.A."/>
            <person name="Mardanov A.V."/>
            <person name="Skryabin K.G."/>
        </authorList>
    </citation>
    <scope>NUCLEOTIDE SEQUENCE [LARGE SCALE GENOMIC DNA]</scope>
    <source>
        <strain evidence="3">ATCC 26012 / BCRC 20466 / JCM 22074 / NRRL Y-7560 / DL-1</strain>
    </source>
</reference>
<name>W1QGF0_OGAPD</name>
<accession>W1QGF0</accession>
<dbReference type="Proteomes" id="UP000008673">
    <property type="component" value="Unassembled WGS sequence"/>
</dbReference>
<protein>
    <submittedName>
        <fullName evidence="2">Uncharacterized protein</fullName>
    </submittedName>
</protein>
<gene>
    <name evidence="2" type="ORF">HPODL_05159</name>
</gene>
<organism evidence="2 3">
    <name type="scientific">Ogataea parapolymorpha (strain ATCC 26012 / BCRC 20466 / JCM 22074 / NRRL Y-7560 / DL-1)</name>
    <name type="common">Yeast</name>
    <name type="synonym">Hansenula polymorpha</name>
    <dbReference type="NCBI Taxonomy" id="871575"/>
    <lineage>
        <taxon>Eukaryota</taxon>
        <taxon>Fungi</taxon>
        <taxon>Dikarya</taxon>
        <taxon>Ascomycota</taxon>
        <taxon>Saccharomycotina</taxon>
        <taxon>Pichiomycetes</taxon>
        <taxon>Pichiales</taxon>
        <taxon>Pichiaceae</taxon>
        <taxon>Ogataea</taxon>
    </lineage>
</organism>
<dbReference type="KEGG" id="opa:HPODL_05159"/>
<keyword evidence="3" id="KW-1185">Reference proteome</keyword>
<dbReference type="GeneID" id="25774582"/>
<feature type="region of interest" description="Disordered" evidence="1">
    <location>
        <begin position="125"/>
        <end position="145"/>
    </location>
</feature>
<evidence type="ECO:0000313" key="3">
    <source>
        <dbReference type="Proteomes" id="UP000008673"/>
    </source>
</evidence>
<dbReference type="OrthoDB" id="3996108at2759"/>
<sequence length="145" mass="16513">MSSITLKADLAAKYVVQNELLLKLFGGQTADVGQVTIGDVMGQDSLAYLEEWKSRLEQADSEMETRDSVDDELEELDTIITRLEKEFLNPSDGSLREQNNAIFNEYCDKYNKVIYEVKDNEDLNAGMDDTEEQGSFESSVYYRVK</sequence>
<proteinExistence type="predicted"/>
<evidence type="ECO:0000256" key="1">
    <source>
        <dbReference type="SAM" id="MobiDB-lite"/>
    </source>
</evidence>
<dbReference type="HOGENOM" id="CLU_1787357_0_0_1"/>